<protein>
    <submittedName>
        <fullName evidence="1">Uncharacterized protein</fullName>
    </submittedName>
</protein>
<accession>A0ABV5MLE5</accession>
<comment type="caution">
    <text evidence="1">The sequence shown here is derived from an EMBL/GenBank/DDBJ whole genome shotgun (WGS) entry which is preliminary data.</text>
</comment>
<evidence type="ECO:0000313" key="1">
    <source>
        <dbReference type="EMBL" id="MFB9449686.1"/>
    </source>
</evidence>
<dbReference type="EMBL" id="JBHMCA010000069">
    <property type="protein sequence ID" value="MFB9449686.1"/>
    <property type="molecule type" value="Genomic_DNA"/>
</dbReference>
<evidence type="ECO:0000313" key="2">
    <source>
        <dbReference type="Proteomes" id="UP001589608"/>
    </source>
</evidence>
<keyword evidence="2" id="KW-1185">Reference proteome</keyword>
<dbReference type="RefSeq" id="WP_246655966.1">
    <property type="nucleotide sequence ID" value="NZ_CP061913.1"/>
</dbReference>
<sequence>MSDDEARRALEDKFFGQMCAAEREVAFYVGNQAKRVQVFSVLGVYYPKR</sequence>
<dbReference type="Proteomes" id="UP001589608">
    <property type="component" value="Unassembled WGS sequence"/>
</dbReference>
<reference evidence="1 2" key="1">
    <citation type="submission" date="2024-09" db="EMBL/GenBank/DDBJ databases">
        <authorList>
            <person name="Sun Q."/>
            <person name="Mori K."/>
        </authorList>
    </citation>
    <scope>NUCLEOTIDE SEQUENCE [LARGE SCALE GENOMIC DNA]</scope>
    <source>
        <strain evidence="1 2">JCM 3307</strain>
    </source>
</reference>
<name>A0ABV5MLE5_9ACTN</name>
<gene>
    <name evidence="1" type="ORF">ACFFTR_41960</name>
</gene>
<proteinExistence type="predicted"/>
<organism evidence="1 2">
    <name type="scientific">Dactylosporangium vinaceum</name>
    <dbReference type="NCBI Taxonomy" id="53362"/>
    <lineage>
        <taxon>Bacteria</taxon>
        <taxon>Bacillati</taxon>
        <taxon>Actinomycetota</taxon>
        <taxon>Actinomycetes</taxon>
        <taxon>Micromonosporales</taxon>
        <taxon>Micromonosporaceae</taxon>
        <taxon>Dactylosporangium</taxon>
    </lineage>
</organism>